<dbReference type="KEGG" id="ima:PO878_18510"/>
<reference evidence="2" key="1">
    <citation type="submission" date="2023-01" db="EMBL/GenBank/DDBJ databases">
        <title>The diversity of Class Acidimicrobiia in South China Sea sediment environments and the proposal of Iamia marina sp. nov., a novel species of the genus Iamia.</title>
        <authorList>
            <person name="He Y."/>
            <person name="Tian X."/>
        </authorList>
    </citation>
    <scope>NUCLEOTIDE SEQUENCE</scope>
    <source>
        <strain evidence="2">DSM 19957</strain>
    </source>
</reference>
<accession>A0AAE9Y8L6</accession>
<dbReference type="Proteomes" id="UP001216390">
    <property type="component" value="Chromosome"/>
</dbReference>
<keyword evidence="1" id="KW-0472">Membrane</keyword>
<sequence length="178" mass="20185">MPAPRPHPDEVVVGTDRAVRRRHEAKMLVLFVVAALPLALILWLILSSVAVAVLFVAAWTLFFWFGIRRRQSPLLRLSPDGISYEPGTFHLRCDWADVDALGTVSLPDGDVEALVLAEGQLHWATDQATRRRVQARGWDRIIPIGSFEPEWEWGVIGQAFRDWAPWVFELPEPDDDLL</sequence>
<dbReference type="EMBL" id="CP116942">
    <property type="protein sequence ID" value="WCO66493.1"/>
    <property type="molecule type" value="Genomic_DNA"/>
</dbReference>
<organism evidence="2 3">
    <name type="scientific">Iamia majanohamensis</name>
    <dbReference type="NCBI Taxonomy" id="467976"/>
    <lineage>
        <taxon>Bacteria</taxon>
        <taxon>Bacillati</taxon>
        <taxon>Actinomycetota</taxon>
        <taxon>Acidimicrobiia</taxon>
        <taxon>Acidimicrobiales</taxon>
        <taxon>Iamiaceae</taxon>
        <taxon>Iamia</taxon>
    </lineage>
</organism>
<keyword evidence="1" id="KW-0812">Transmembrane</keyword>
<evidence type="ECO:0000313" key="2">
    <source>
        <dbReference type="EMBL" id="WCO66493.1"/>
    </source>
</evidence>
<keyword evidence="3" id="KW-1185">Reference proteome</keyword>
<dbReference type="AlphaFoldDB" id="A0AAE9Y8L6"/>
<feature type="transmembrane region" description="Helical" evidence="1">
    <location>
        <begin position="51"/>
        <end position="67"/>
    </location>
</feature>
<evidence type="ECO:0000313" key="3">
    <source>
        <dbReference type="Proteomes" id="UP001216390"/>
    </source>
</evidence>
<gene>
    <name evidence="2" type="ORF">PO878_18510</name>
</gene>
<keyword evidence="1" id="KW-1133">Transmembrane helix</keyword>
<protein>
    <submittedName>
        <fullName evidence="2">Uncharacterized protein</fullName>
    </submittedName>
</protein>
<name>A0AAE9Y8L6_9ACTN</name>
<feature type="transmembrane region" description="Helical" evidence="1">
    <location>
        <begin position="27"/>
        <end position="45"/>
    </location>
</feature>
<evidence type="ECO:0000256" key="1">
    <source>
        <dbReference type="SAM" id="Phobius"/>
    </source>
</evidence>
<proteinExistence type="predicted"/>
<dbReference type="RefSeq" id="WP_272736016.1">
    <property type="nucleotide sequence ID" value="NZ_CP116942.1"/>
</dbReference>